<dbReference type="OMA" id="RNRWREF"/>
<feature type="transmembrane region" description="Helical" evidence="2">
    <location>
        <begin position="221"/>
        <end position="254"/>
    </location>
</feature>
<gene>
    <name evidence="3" type="ORF">MICPUN_58968</name>
</gene>
<feature type="region of interest" description="Disordered" evidence="1">
    <location>
        <begin position="1"/>
        <end position="134"/>
    </location>
</feature>
<keyword evidence="2" id="KW-1133">Transmembrane helix</keyword>
<evidence type="ECO:0000256" key="1">
    <source>
        <dbReference type="SAM" id="MobiDB-lite"/>
    </source>
</evidence>
<feature type="compositionally biased region" description="Basic and acidic residues" evidence="1">
    <location>
        <begin position="57"/>
        <end position="66"/>
    </location>
</feature>
<feature type="compositionally biased region" description="Basic and acidic residues" evidence="1">
    <location>
        <begin position="537"/>
        <end position="547"/>
    </location>
</feature>
<feature type="compositionally biased region" description="Basic and acidic residues" evidence="1">
    <location>
        <begin position="564"/>
        <end position="591"/>
    </location>
</feature>
<evidence type="ECO:0000313" key="4">
    <source>
        <dbReference type="Proteomes" id="UP000002009"/>
    </source>
</evidence>
<accession>C1E7D6</accession>
<feature type="compositionally biased region" description="Basic and acidic residues" evidence="1">
    <location>
        <begin position="101"/>
        <end position="110"/>
    </location>
</feature>
<dbReference type="RefSeq" id="XP_002502330.1">
    <property type="nucleotide sequence ID" value="XM_002502284.1"/>
</dbReference>
<dbReference type="GeneID" id="8243990"/>
<sequence length="676" mass="72684">MRSVRSPVAARIPPALGRSGRREVSISRLAAPVSRTRRRDRASVGLTSRATYGGDGNLERERERAPRRNPGRAPPADFSAADTWDDSLEWPRSPAEPPPSYDRRESERDASPSGSGRQPPNDEEEFGARGERRESRYGAREDFGYDDWAASEPRGAYDEWRGSRDGRSTGPGWNPAESLPGVMGAATRAILAACSGMSDVTARALAGVFPRSVPMASLRTLAYLLWGFLFFVVFQRVISGFVLVGGLLLLAIAVAQGETGGGFGGSNRDPRDGRAWGAAFGSRGSNFDEFRDARRRERRRRRAEDFFGAAAAAAGATPMAEWWNERAEYERDFYGYPGEFNDTAGEPGGSFNDTAGGDSPGGDSPSGEARRRSYDLDGDYVDVTPPAIDWSKLADTVRWAASAEEFRVFNNEGINGGINEGIKMANEAVRGFQGAFEGAGGAGEAGFSFSAATAPRGGGGPSAKEPVDDGLDDDASGPSSGDPTVVDVEARAVPFDEWFSRGSTDESDRGFPLSSDDAAAGTPSSFSSSSSPSPPPREGRAAYRDPPFRWTAGTYRDPNASAREGPRGEGRNERAERRAEGRNERAERRAEWGYGAFGRDVGAPPGSDRGGAGRNRWREFMTGRFYGEFQEDLIAARFDVNGGVAVEEEEDEKRGATGERGANLDDDDDRGAGAVR</sequence>
<dbReference type="KEGG" id="mis:MICPUN_58968"/>
<dbReference type="InParanoid" id="C1E7D6"/>
<dbReference type="Proteomes" id="UP000002009">
    <property type="component" value="Chromosome 5"/>
</dbReference>
<evidence type="ECO:0000313" key="3">
    <source>
        <dbReference type="EMBL" id="ACO63588.1"/>
    </source>
</evidence>
<feature type="region of interest" description="Disordered" evidence="1">
    <location>
        <begin position="338"/>
        <end position="378"/>
    </location>
</feature>
<protein>
    <submittedName>
        <fullName evidence="3">Uncharacterized protein</fullName>
    </submittedName>
</protein>
<organism evidence="3 4">
    <name type="scientific">Micromonas commoda (strain RCC299 / NOUM17 / CCMP2709)</name>
    <name type="common">Picoplanktonic green alga</name>
    <dbReference type="NCBI Taxonomy" id="296587"/>
    <lineage>
        <taxon>Eukaryota</taxon>
        <taxon>Viridiplantae</taxon>
        <taxon>Chlorophyta</taxon>
        <taxon>Mamiellophyceae</taxon>
        <taxon>Mamiellales</taxon>
        <taxon>Mamiellaceae</taxon>
        <taxon>Micromonas</taxon>
    </lineage>
</organism>
<dbReference type="EMBL" id="CP001326">
    <property type="protein sequence ID" value="ACO63588.1"/>
    <property type="molecule type" value="Genomic_DNA"/>
</dbReference>
<evidence type="ECO:0000256" key="2">
    <source>
        <dbReference type="SAM" id="Phobius"/>
    </source>
</evidence>
<keyword evidence="2" id="KW-0812">Transmembrane</keyword>
<keyword evidence="2" id="KW-0472">Membrane</keyword>
<feature type="region of interest" description="Disordered" evidence="1">
    <location>
        <begin position="450"/>
        <end position="615"/>
    </location>
</feature>
<feature type="compositionally biased region" description="Basic and acidic residues" evidence="1">
    <location>
        <begin position="156"/>
        <end position="167"/>
    </location>
</feature>
<keyword evidence="4" id="KW-1185">Reference proteome</keyword>
<feature type="region of interest" description="Disordered" evidence="1">
    <location>
        <begin position="644"/>
        <end position="676"/>
    </location>
</feature>
<reference evidence="3 4" key="1">
    <citation type="journal article" date="2009" name="Science">
        <title>Green evolution and dynamic adaptations revealed by genomes of the marine picoeukaryotes Micromonas.</title>
        <authorList>
            <person name="Worden A.Z."/>
            <person name="Lee J.H."/>
            <person name="Mock T."/>
            <person name="Rouze P."/>
            <person name="Simmons M.P."/>
            <person name="Aerts A.L."/>
            <person name="Allen A.E."/>
            <person name="Cuvelier M.L."/>
            <person name="Derelle E."/>
            <person name="Everett M.V."/>
            <person name="Foulon E."/>
            <person name="Grimwood J."/>
            <person name="Gundlach H."/>
            <person name="Henrissat B."/>
            <person name="Napoli C."/>
            <person name="McDonald S.M."/>
            <person name="Parker M.S."/>
            <person name="Rombauts S."/>
            <person name="Salamov A."/>
            <person name="Von Dassow P."/>
            <person name="Badger J.H."/>
            <person name="Coutinho P.M."/>
            <person name="Demir E."/>
            <person name="Dubchak I."/>
            <person name="Gentemann C."/>
            <person name="Eikrem W."/>
            <person name="Gready J.E."/>
            <person name="John U."/>
            <person name="Lanier W."/>
            <person name="Lindquist E.A."/>
            <person name="Lucas S."/>
            <person name="Mayer K.F."/>
            <person name="Moreau H."/>
            <person name="Not F."/>
            <person name="Otillar R."/>
            <person name="Panaud O."/>
            <person name="Pangilinan J."/>
            <person name="Paulsen I."/>
            <person name="Piegu B."/>
            <person name="Poliakov A."/>
            <person name="Robbens S."/>
            <person name="Schmutz J."/>
            <person name="Toulza E."/>
            <person name="Wyss T."/>
            <person name="Zelensky A."/>
            <person name="Zhou K."/>
            <person name="Armbrust E.V."/>
            <person name="Bhattacharya D."/>
            <person name="Goodenough U.W."/>
            <person name="Van de Peer Y."/>
            <person name="Grigoriev I.V."/>
        </authorList>
    </citation>
    <scope>NUCLEOTIDE SEQUENCE [LARGE SCALE GENOMIC DNA]</scope>
    <source>
        <strain evidence="4">RCC299 / NOUM17</strain>
    </source>
</reference>
<name>C1E7D6_MICCC</name>
<feature type="region of interest" description="Disordered" evidence="1">
    <location>
        <begin position="156"/>
        <end position="179"/>
    </location>
</feature>
<proteinExistence type="predicted"/>
<dbReference type="AlphaFoldDB" id="C1E7D6"/>